<dbReference type="PANTHER" id="PTHR12526:SF630">
    <property type="entry name" value="GLYCOSYLTRANSFERASE"/>
    <property type="match status" value="1"/>
</dbReference>
<protein>
    <submittedName>
        <fullName evidence="2">Glycosyltransferase</fullName>
    </submittedName>
</protein>
<proteinExistence type="predicted"/>
<keyword evidence="3" id="KW-1185">Reference proteome</keyword>
<dbReference type="Pfam" id="PF13579">
    <property type="entry name" value="Glyco_trans_4_4"/>
    <property type="match status" value="1"/>
</dbReference>
<dbReference type="PANTHER" id="PTHR12526">
    <property type="entry name" value="GLYCOSYLTRANSFERASE"/>
    <property type="match status" value="1"/>
</dbReference>
<reference evidence="3" key="1">
    <citation type="journal article" date="2019" name="Int. J. Syst. Evol. Microbiol.">
        <title>The Global Catalogue of Microorganisms (GCM) 10K type strain sequencing project: providing services to taxonomists for standard genome sequencing and annotation.</title>
        <authorList>
            <consortium name="The Broad Institute Genomics Platform"/>
            <consortium name="The Broad Institute Genome Sequencing Center for Infectious Disease"/>
            <person name="Wu L."/>
            <person name="Ma J."/>
        </authorList>
    </citation>
    <scope>NUCLEOTIDE SEQUENCE [LARGE SCALE GENOMIC DNA]</scope>
    <source>
        <strain evidence="3">KCTC 42498</strain>
    </source>
</reference>
<sequence length="406" mass="46221">MMDKLRIVFIGYWGVEEGLTVSTIIPWLRIMQAAEEVEQVTFCTIERNSVPPGANNNLTALLKIKHVPLYSVSRGAVLATKISDFMQFPREISHLVQQHKANLLFAHGAPAGALAYKVWKTNRLPFYVSSFEPHADYMLESGVWNKRGLKYLFQKYWERKQILHASGLIPVAETYRQSLLQKGVPAHKVKVVPSPVRLQEFAFNPALRAKVRDRLHLQNAIVGIYAGKYGDMYYREEAFCIYQKCFDVIDDFRLIILSPQPKEEILQLLRENNIDSSKVYVTSVLHHEVPAYLSASDFAFATYRASPSKKYLSPVKVGEYWANGLPVLLTEGVGDDSEIIKGEGGGALFNLEEDKSVEKAIAKVIRVVKEPNHRKQICKLAEKYRSENKMQEAFDYFFGKEQGGQR</sequence>
<evidence type="ECO:0000313" key="2">
    <source>
        <dbReference type="EMBL" id="MFD2514536.1"/>
    </source>
</evidence>
<evidence type="ECO:0000259" key="1">
    <source>
        <dbReference type="Pfam" id="PF13579"/>
    </source>
</evidence>
<dbReference type="InterPro" id="IPR028098">
    <property type="entry name" value="Glyco_trans_4-like_N"/>
</dbReference>
<dbReference type="Gene3D" id="3.40.50.2000">
    <property type="entry name" value="Glycogen Phosphorylase B"/>
    <property type="match status" value="2"/>
</dbReference>
<dbReference type="SUPFAM" id="SSF53756">
    <property type="entry name" value="UDP-Glycosyltransferase/glycogen phosphorylase"/>
    <property type="match status" value="1"/>
</dbReference>
<name>A0ABW5IN18_9BACT</name>
<dbReference type="EMBL" id="JBHULU010000015">
    <property type="protein sequence ID" value="MFD2514536.1"/>
    <property type="molecule type" value="Genomic_DNA"/>
</dbReference>
<dbReference type="Pfam" id="PF13692">
    <property type="entry name" value="Glyco_trans_1_4"/>
    <property type="match status" value="1"/>
</dbReference>
<comment type="caution">
    <text evidence="2">The sequence shown here is derived from an EMBL/GenBank/DDBJ whole genome shotgun (WGS) entry which is preliminary data.</text>
</comment>
<gene>
    <name evidence="2" type="ORF">ACFSRY_11715</name>
</gene>
<evidence type="ECO:0000313" key="3">
    <source>
        <dbReference type="Proteomes" id="UP001597544"/>
    </source>
</evidence>
<dbReference type="RefSeq" id="WP_377507322.1">
    <property type="nucleotide sequence ID" value="NZ_JBHULU010000015.1"/>
</dbReference>
<organism evidence="2 3">
    <name type="scientific">Pontibacter locisalis</name>
    <dbReference type="NCBI Taxonomy" id="1719035"/>
    <lineage>
        <taxon>Bacteria</taxon>
        <taxon>Pseudomonadati</taxon>
        <taxon>Bacteroidota</taxon>
        <taxon>Cytophagia</taxon>
        <taxon>Cytophagales</taxon>
        <taxon>Hymenobacteraceae</taxon>
        <taxon>Pontibacter</taxon>
    </lineage>
</organism>
<feature type="domain" description="Glycosyltransferase subfamily 4-like N-terminal" evidence="1">
    <location>
        <begin position="66"/>
        <end position="193"/>
    </location>
</feature>
<accession>A0ABW5IN18</accession>
<dbReference type="Proteomes" id="UP001597544">
    <property type="component" value="Unassembled WGS sequence"/>
</dbReference>